<dbReference type="HOGENOM" id="CLU_013850_2_0_7"/>
<dbReference type="EMBL" id="CP001322">
    <property type="protein sequence ID" value="ACL04478.1"/>
    <property type="molecule type" value="Genomic_DNA"/>
</dbReference>
<dbReference type="eggNOG" id="COG1463">
    <property type="taxonomic scope" value="Bacteria"/>
</dbReference>
<evidence type="ECO:0000256" key="1">
    <source>
        <dbReference type="SAM" id="MobiDB-lite"/>
    </source>
</evidence>
<accession>B8FKV6</accession>
<evidence type="ECO:0000259" key="3">
    <source>
        <dbReference type="Pfam" id="PF02470"/>
    </source>
</evidence>
<proteinExistence type="predicted"/>
<feature type="transmembrane region" description="Helical" evidence="2">
    <location>
        <begin position="12"/>
        <end position="34"/>
    </location>
</feature>
<dbReference type="KEGG" id="dal:Dalk_2786"/>
<name>B8FKV6_DESAL</name>
<reference evidence="4 5" key="1">
    <citation type="journal article" date="2012" name="Environ. Microbiol.">
        <title>The genome sequence of Desulfatibacillum alkenivorans AK-01: a blueprint for anaerobic alkane oxidation.</title>
        <authorList>
            <person name="Callaghan A.V."/>
            <person name="Morris B.E."/>
            <person name="Pereira I.A."/>
            <person name="McInerney M.J."/>
            <person name="Austin R.N."/>
            <person name="Groves J.T."/>
            <person name="Kukor J.J."/>
            <person name="Suflita J.M."/>
            <person name="Young L.Y."/>
            <person name="Zylstra G.J."/>
            <person name="Wawrik B."/>
        </authorList>
    </citation>
    <scope>NUCLEOTIDE SEQUENCE [LARGE SCALE GENOMIC DNA]</scope>
    <source>
        <strain evidence="4 5">AK-01</strain>
    </source>
</reference>
<dbReference type="InterPro" id="IPR003399">
    <property type="entry name" value="Mce/MlaD"/>
</dbReference>
<dbReference type="Pfam" id="PF02470">
    <property type="entry name" value="MlaD"/>
    <property type="match status" value="1"/>
</dbReference>
<protein>
    <submittedName>
        <fullName evidence="4">Mammalian cell entry related domain protein</fullName>
    </submittedName>
</protein>
<dbReference type="Proteomes" id="UP000000739">
    <property type="component" value="Chromosome"/>
</dbReference>
<feature type="region of interest" description="Disordered" evidence="1">
    <location>
        <begin position="319"/>
        <end position="338"/>
    </location>
</feature>
<gene>
    <name evidence="4" type="ordered locus">Dalk_2786</name>
</gene>
<dbReference type="AlphaFoldDB" id="B8FKV6"/>
<evidence type="ECO:0000256" key="2">
    <source>
        <dbReference type="SAM" id="Phobius"/>
    </source>
</evidence>
<sequence length="338" mass="37026">MASVQTKFMVGLFLIAGVALTVVVVIWVGMSGYLEKGVNYVMYFDESVQGLDQDSTVKYRGVPIGSVQSIEVAADGKLVEVVVKIRKGDIPEEPVFAQLKSVGITGIMFIELDLEPVPSSIKQEFSFETPYPVIPTRLSGINQMFRNVETMFSRFEQMDVEGVIVRLQRDLDSLDKVIKNTDTEAISSSIVESLDRLNNILDPERWDAILASVQQVGPEVEDTVGDARAMFNRAESALGRLDGLLLQNQENLTLAMDALRETMEAAASMVKEGENLVAGTDDKFSHLQQHLLVSVQNLEKATENLNRLLDSLAQDPAQILLGQPPSPRSVGNGGGSVR</sequence>
<dbReference type="PANTHER" id="PTHR36698">
    <property type="entry name" value="BLL5892 PROTEIN"/>
    <property type="match status" value="1"/>
</dbReference>
<keyword evidence="2" id="KW-1133">Transmembrane helix</keyword>
<evidence type="ECO:0000313" key="4">
    <source>
        <dbReference type="EMBL" id="ACL04478.1"/>
    </source>
</evidence>
<feature type="domain" description="Mce/MlaD" evidence="3">
    <location>
        <begin position="37"/>
        <end position="113"/>
    </location>
</feature>
<keyword evidence="2" id="KW-0472">Membrane</keyword>
<dbReference type="RefSeq" id="WP_015947548.1">
    <property type="nucleotide sequence ID" value="NC_011768.1"/>
</dbReference>
<organism evidence="4 5">
    <name type="scientific">Desulfatibacillum aliphaticivorans</name>
    <dbReference type="NCBI Taxonomy" id="218208"/>
    <lineage>
        <taxon>Bacteria</taxon>
        <taxon>Pseudomonadati</taxon>
        <taxon>Thermodesulfobacteriota</taxon>
        <taxon>Desulfobacteria</taxon>
        <taxon>Desulfobacterales</taxon>
        <taxon>Desulfatibacillaceae</taxon>
        <taxon>Desulfatibacillum</taxon>
    </lineage>
</organism>
<keyword evidence="2" id="KW-0812">Transmembrane</keyword>
<keyword evidence="5" id="KW-1185">Reference proteome</keyword>
<evidence type="ECO:0000313" key="5">
    <source>
        <dbReference type="Proteomes" id="UP000000739"/>
    </source>
</evidence>
<dbReference type="PANTHER" id="PTHR36698:SF2">
    <property type="entry name" value="MCE_MLAD DOMAIN-CONTAINING PROTEIN"/>
    <property type="match status" value="1"/>
</dbReference>